<evidence type="ECO:0000313" key="2">
    <source>
        <dbReference type="Proteomes" id="UP001276659"/>
    </source>
</evidence>
<evidence type="ECO:0000313" key="1">
    <source>
        <dbReference type="EMBL" id="KAK3168333.1"/>
    </source>
</evidence>
<gene>
    <name evidence="1" type="ORF">OEA41_004780</name>
</gene>
<protein>
    <submittedName>
        <fullName evidence="1">Uncharacterized protein</fullName>
    </submittedName>
</protein>
<dbReference type="AlphaFoldDB" id="A0AAD9Z0M5"/>
<sequence length="727" mass="79887">MLHTNFGALMTTKVGIDDLVTLFSAGKAVYGLIGGLDNIRFLLENISNPLSANIQKLKLDTNLQLKPIRALSITRNGPLSMYIDNAQDSFGRDPPTQVIGLTICALAHVCGGPAAVSLFMKYLVPKLFGHVSALTDAIHAELMDKTKLRGILNEGAAHELDVAYAKVIEELGLPSASRNLFRFQSSQIDWSMEREKHVSDIDLISGLLRWVIQESPQDYWTRSASVARVAACLKASGYAIGQIVVWDGVGERPRAPGSRNLILVVGGSWQTDSLADENFQPPSSVLTLYYHLQSIGGLFNTALYNLSDTIPEVYQTDFEDINEDIKKRLELSEAFVGAAQPSEEPNTYDDYIVSANFQWTNLGSESRSSAIARRLAAIYFPSMAEFVAPCYMRIASATNVKIISQNIKSRGGIDSFPEQLARFRAVTAMIIISIAGRLAPETFAAVRYATVLDLSLDTWIARLSKIINDAFSSSLSLSAAVRILAAVHTGHSPGSNPEEEDHDLLVGWRQGVFAIVPSLVMHMNMNQKAFGLECIDMFWANVKVREAGSIRSAQTRFIPIDIHTRGDDAQPLDQPSTEGTLQRLQEPWVGVAQHSVPDMPLYLSIGTPLHYTEPDLCLIGRVEGEVVDTVGVLNVLVTMLRNRKIDRLCPGHETRTQVINVKPSQWLSAGSAKALSSKRHIFIPVQNDHCWAIFLAGQTTFMNGRIISGCVDCVDLSHPDLWVMIGV</sequence>
<comment type="caution">
    <text evidence="1">The sequence shown here is derived from an EMBL/GenBank/DDBJ whole genome shotgun (WGS) entry which is preliminary data.</text>
</comment>
<accession>A0AAD9Z0M5</accession>
<name>A0AAD9Z0M5_9LECA</name>
<proteinExistence type="predicted"/>
<reference evidence="1" key="1">
    <citation type="submission" date="2022-11" db="EMBL/GenBank/DDBJ databases">
        <title>Chromosomal genome sequence assembly and mating type (MAT) locus characterization of the leprose asexual lichenized fungus Lepraria neglecta (Nyl.) Erichsen.</title>
        <authorList>
            <person name="Allen J.L."/>
            <person name="Pfeffer B."/>
        </authorList>
    </citation>
    <scope>NUCLEOTIDE SEQUENCE</scope>
    <source>
        <strain evidence="1">Allen 5258</strain>
    </source>
</reference>
<organism evidence="1 2">
    <name type="scientific">Lepraria neglecta</name>
    <dbReference type="NCBI Taxonomy" id="209136"/>
    <lineage>
        <taxon>Eukaryota</taxon>
        <taxon>Fungi</taxon>
        <taxon>Dikarya</taxon>
        <taxon>Ascomycota</taxon>
        <taxon>Pezizomycotina</taxon>
        <taxon>Lecanoromycetes</taxon>
        <taxon>OSLEUM clade</taxon>
        <taxon>Lecanoromycetidae</taxon>
        <taxon>Lecanorales</taxon>
        <taxon>Lecanorineae</taxon>
        <taxon>Stereocaulaceae</taxon>
        <taxon>Lepraria</taxon>
    </lineage>
</organism>
<dbReference type="Proteomes" id="UP001276659">
    <property type="component" value="Unassembled WGS sequence"/>
</dbReference>
<keyword evidence="2" id="KW-1185">Reference proteome</keyword>
<dbReference type="EMBL" id="JASNWA010000010">
    <property type="protein sequence ID" value="KAK3168333.1"/>
    <property type="molecule type" value="Genomic_DNA"/>
</dbReference>